<comment type="caution">
    <text evidence="1">The sequence shown here is derived from an EMBL/GenBank/DDBJ whole genome shotgun (WGS) entry which is preliminary data.</text>
</comment>
<dbReference type="EMBL" id="QTSX02000114">
    <property type="protein sequence ID" value="KAJ9088492.1"/>
    <property type="molecule type" value="Genomic_DNA"/>
</dbReference>
<accession>A0ACC2UNI1</accession>
<dbReference type="Proteomes" id="UP001165960">
    <property type="component" value="Unassembled WGS sequence"/>
</dbReference>
<evidence type="ECO:0000313" key="2">
    <source>
        <dbReference type="Proteomes" id="UP001165960"/>
    </source>
</evidence>
<evidence type="ECO:0000313" key="1">
    <source>
        <dbReference type="EMBL" id="KAJ9088492.1"/>
    </source>
</evidence>
<sequence length="630" mass="72210">MLFFFFAALVVCQQRCAQIDDRREIRDLEPSERHAFFEAINTLAKTGGIPSNYDRIVRIHVETTAKIHKSLLFLPWHRHYVHHLQAEIRKLNPSVVIPYWDTAFDSQQPEKSEIFTPEFLGGTGTPETGYCVPNGPFANLEIRVEDDKPGNTVPGCLLRAFDGGEKLTPFATSEVIQKISATKDFAKFSSQIERGPHAPIHNGIGSEYGHMSTMSSPNDPIFWLHHANVDYWYYRWQQSVGKNNYVQGKEETALPYYDDVTVRDTLDTEAYPYCYRYVPKGTKIHPPTNQTELLPPNDQDNIEPPVSNNGPEQELLPEKEPPFEDDIPDDVVSELIPDQREPSDDKPVQVVSEQDIGQEMIPEDKPVQVISEQDADQEQASKDKPVQVVSEKDFDQDEPQQSDDQLVVSEKDFDREEPLASDDEQVKVVSEKDFEREEPHVSDDRQVSERIPDQPPLESTQDESYRTEMPQLLTIPSLILQMKVGLLKQMGVLARRQDSSETISTSYNQDSHHPIRTITPEETKLSQELIIKIKEACPPSVCPDALDRNDLRRLRVPRPTPLRWIILNNLGIKETRQQEIAFARLLFKLNSDPNYQSPESIGKWNFRHPLDSSTNQTYTFSRKVTTFFED</sequence>
<reference evidence="1" key="1">
    <citation type="submission" date="2022-04" db="EMBL/GenBank/DDBJ databases">
        <title>Genome of the entomopathogenic fungus Entomophthora muscae.</title>
        <authorList>
            <person name="Elya C."/>
            <person name="Lovett B.R."/>
            <person name="Lee E."/>
            <person name="Macias A.M."/>
            <person name="Hajek A.E."/>
            <person name="De Bivort B.L."/>
            <person name="Kasson M.T."/>
            <person name="De Fine Licht H.H."/>
            <person name="Stajich J.E."/>
        </authorList>
    </citation>
    <scope>NUCLEOTIDE SEQUENCE</scope>
    <source>
        <strain evidence="1">Berkeley</strain>
    </source>
</reference>
<name>A0ACC2UNI1_9FUNG</name>
<proteinExistence type="predicted"/>
<gene>
    <name evidence="1" type="ORF">DSO57_1022603</name>
</gene>
<keyword evidence="2" id="KW-1185">Reference proteome</keyword>
<organism evidence="1 2">
    <name type="scientific">Entomophthora muscae</name>
    <dbReference type="NCBI Taxonomy" id="34485"/>
    <lineage>
        <taxon>Eukaryota</taxon>
        <taxon>Fungi</taxon>
        <taxon>Fungi incertae sedis</taxon>
        <taxon>Zoopagomycota</taxon>
        <taxon>Entomophthoromycotina</taxon>
        <taxon>Entomophthoromycetes</taxon>
        <taxon>Entomophthorales</taxon>
        <taxon>Entomophthoraceae</taxon>
        <taxon>Entomophthora</taxon>
    </lineage>
</organism>
<protein>
    <submittedName>
        <fullName evidence="1">Uncharacterized protein</fullName>
    </submittedName>
</protein>